<reference evidence="1 2" key="1">
    <citation type="submission" date="2015-08" db="EMBL/GenBank/DDBJ databases">
        <title>Complete genome sequence of Sulfurifustis variabilis.</title>
        <authorList>
            <person name="Miura A."/>
            <person name="Kojima H."/>
            <person name="Fukui M."/>
        </authorList>
    </citation>
    <scope>NUCLEOTIDE SEQUENCE [LARGE SCALE GENOMIC DNA]</scope>
    <source>
        <strain evidence="2">skN76</strain>
    </source>
</reference>
<name>A0A1B4V6H8_9GAMM</name>
<evidence type="ECO:0000313" key="1">
    <source>
        <dbReference type="EMBL" id="BAU46844.1"/>
    </source>
</evidence>
<accession>A0A1B4V6H8</accession>
<gene>
    <name evidence="1" type="ORF">SVA_0262</name>
</gene>
<protein>
    <submittedName>
        <fullName evidence="1">Type 1 pili tip component</fullName>
    </submittedName>
</protein>
<dbReference type="OrthoDB" id="6386565at2"/>
<sequence>MRIKDLIKEWEQHGRAPRAAEAYAVRLPIRDAARLNALAEMYPGREPADLITDLLAAALDELEAALPYVQGERIVAEDEYNDPIYEDAGPTPRFVALTRKHERLLARKAAEDAAARRDSAAAP</sequence>
<dbReference type="KEGG" id="sva:SVA_0262"/>
<dbReference type="RefSeq" id="WP_096457673.1">
    <property type="nucleotide sequence ID" value="NZ_AP014936.1"/>
</dbReference>
<proteinExistence type="predicted"/>
<evidence type="ECO:0000313" key="2">
    <source>
        <dbReference type="Proteomes" id="UP000218899"/>
    </source>
</evidence>
<keyword evidence="2" id="KW-1185">Reference proteome</keyword>
<dbReference type="AlphaFoldDB" id="A0A1B4V6H8"/>
<organism evidence="1 2">
    <name type="scientific">Sulfurifustis variabilis</name>
    <dbReference type="NCBI Taxonomy" id="1675686"/>
    <lineage>
        <taxon>Bacteria</taxon>
        <taxon>Pseudomonadati</taxon>
        <taxon>Pseudomonadota</taxon>
        <taxon>Gammaproteobacteria</taxon>
        <taxon>Acidiferrobacterales</taxon>
        <taxon>Acidiferrobacteraceae</taxon>
        <taxon>Sulfurifustis</taxon>
    </lineage>
</organism>
<dbReference type="Proteomes" id="UP000218899">
    <property type="component" value="Chromosome"/>
</dbReference>
<dbReference type="EMBL" id="AP014936">
    <property type="protein sequence ID" value="BAU46844.1"/>
    <property type="molecule type" value="Genomic_DNA"/>
</dbReference>